<dbReference type="OrthoDB" id="9779184at2"/>
<sequence length="76" mass="8464">MFAELTEYGCVVWAVLEWECVIKSPEQGAKEGVSFISNHIIEATNKAFDDFAGGHIDKQQLKNILGVSTNNHKKLN</sequence>
<evidence type="ECO:0000313" key="1">
    <source>
        <dbReference type="EMBL" id="SFZ89469.1"/>
    </source>
</evidence>
<organism evidence="1 2">
    <name type="scientific">Flaviramulus basaltis</name>
    <dbReference type="NCBI Taxonomy" id="369401"/>
    <lineage>
        <taxon>Bacteria</taxon>
        <taxon>Pseudomonadati</taxon>
        <taxon>Bacteroidota</taxon>
        <taxon>Flavobacteriia</taxon>
        <taxon>Flavobacteriales</taxon>
        <taxon>Flavobacteriaceae</taxon>
        <taxon>Flaviramulus</taxon>
    </lineage>
</organism>
<proteinExistence type="predicted"/>
<dbReference type="InterPro" id="IPR036237">
    <property type="entry name" value="Xyl_isomerase-like_sf"/>
</dbReference>
<gene>
    <name evidence="1" type="ORF">SAMN05428642_101306</name>
</gene>
<dbReference type="STRING" id="369401.SAMN05428642_101306"/>
<dbReference type="Proteomes" id="UP000182544">
    <property type="component" value="Unassembled WGS sequence"/>
</dbReference>
<keyword evidence="2" id="KW-1185">Reference proteome</keyword>
<dbReference type="SUPFAM" id="SSF51658">
    <property type="entry name" value="Xylose isomerase-like"/>
    <property type="match status" value="1"/>
</dbReference>
<dbReference type="GO" id="GO:0004519">
    <property type="term" value="F:endonuclease activity"/>
    <property type="evidence" value="ECO:0007669"/>
    <property type="project" value="UniProtKB-KW"/>
</dbReference>
<keyword evidence="1" id="KW-0378">Hydrolase</keyword>
<protein>
    <submittedName>
        <fullName evidence="1">AP endonuclease family 2 C terminus</fullName>
    </submittedName>
</protein>
<keyword evidence="1" id="KW-0255">Endonuclease</keyword>
<name>A0A1K2IAN8_9FLAO</name>
<dbReference type="AlphaFoldDB" id="A0A1K2IAN8"/>
<accession>A0A1K2IAN8</accession>
<dbReference type="EMBL" id="FPKV01000001">
    <property type="protein sequence ID" value="SFZ89469.1"/>
    <property type="molecule type" value="Genomic_DNA"/>
</dbReference>
<reference evidence="1 2" key="1">
    <citation type="submission" date="2016-10" db="EMBL/GenBank/DDBJ databases">
        <authorList>
            <person name="de Groot N.N."/>
        </authorList>
    </citation>
    <scope>NUCLEOTIDE SEQUENCE [LARGE SCALE GENOMIC DNA]</scope>
    <source>
        <strain evidence="1 2">DSM 18180</strain>
    </source>
</reference>
<keyword evidence="1" id="KW-0540">Nuclease</keyword>
<evidence type="ECO:0000313" key="2">
    <source>
        <dbReference type="Proteomes" id="UP000182544"/>
    </source>
</evidence>